<dbReference type="PANTHER" id="PTHR43214">
    <property type="entry name" value="TWO-COMPONENT RESPONSE REGULATOR"/>
    <property type="match status" value="1"/>
</dbReference>
<keyword evidence="7" id="KW-1185">Reference proteome</keyword>
<keyword evidence="1 3" id="KW-0597">Phosphoprotein</keyword>
<dbReference type="InterPro" id="IPR011006">
    <property type="entry name" value="CheY-like_superfamily"/>
</dbReference>
<dbReference type="SMART" id="SM00448">
    <property type="entry name" value="REC"/>
    <property type="match status" value="1"/>
</dbReference>
<dbReference type="PROSITE" id="PS50110">
    <property type="entry name" value="RESPONSE_REGULATORY"/>
    <property type="match status" value="1"/>
</dbReference>
<feature type="modified residue" description="4-aspartylphosphate" evidence="3">
    <location>
        <position position="69"/>
    </location>
</feature>
<dbReference type="Pfam" id="PF00072">
    <property type="entry name" value="Response_reg"/>
    <property type="match status" value="1"/>
</dbReference>
<evidence type="ECO:0000256" key="1">
    <source>
        <dbReference type="ARBA" id="ARBA00022553"/>
    </source>
</evidence>
<name>A0ABY8H7N0_9MICC</name>
<evidence type="ECO:0000256" key="3">
    <source>
        <dbReference type="PROSITE-ProRule" id="PRU00169"/>
    </source>
</evidence>
<dbReference type="PROSITE" id="PS50043">
    <property type="entry name" value="HTH_LUXR_2"/>
    <property type="match status" value="1"/>
</dbReference>
<dbReference type="Pfam" id="PF00196">
    <property type="entry name" value="GerE"/>
    <property type="match status" value="1"/>
</dbReference>
<dbReference type="RefSeq" id="WP_270106796.1">
    <property type="nucleotide sequence ID" value="NZ_CP121252.1"/>
</dbReference>
<dbReference type="InterPro" id="IPR039420">
    <property type="entry name" value="WalR-like"/>
</dbReference>
<reference evidence="6 7" key="1">
    <citation type="submission" date="2023-04" db="EMBL/GenBank/DDBJ databases">
        <title>Funneling lignin-derived compounds into biodiesel using alkali-halophilic Citricoccus sp. P2.</title>
        <authorList>
            <person name="Luo C.-B."/>
        </authorList>
    </citation>
    <scope>NUCLEOTIDE SEQUENCE [LARGE SCALE GENOMIC DNA]</scope>
    <source>
        <strain evidence="6 7">P2</strain>
    </source>
</reference>
<sequence>MTTEQHSSHAAITVLIVDDHAVARRGISAYFDVLDDLESVGEAVDGQDALEQLAELDTYGRLPDVVLLDLVMPRMDGIAALKEIRQRYPGVKVVVLTSFGETERLNTTMQLGAAGYLLKDAGPLEVASAVQAAVRDEVFIDTAMARKLTQMFGSPAGGIASLTQRERAVLMLVGEGCSNRDIARQLHISERTARTHVSNMLGKLNVSSRTQAALLAVNAGLISPDA</sequence>
<keyword evidence="2" id="KW-0238">DNA-binding</keyword>
<evidence type="ECO:0000259" key="5">
    <source>
        <dbReference type="PROSITE" id="PS50110"/>
    </source>
</evidence>
<evidence type="ECO:0000259" key="4">
    <source>
        <dbReference type="PROSITE" id="PS50043"/>
    </source>
</evidence>
<dbReference type="SUPFAM" id="SSF46894">
    <property type="entry name" value="C-terminal effector domain of the bipartite response regulators"/>
    <property type="match status" value="1"/>
</dbReference>
<dbReference type="SMART" id="SM00421">
    <property type="entry name" value="HTH_LUXR"/>
    <property type="match status" value="1"/>
</dbReference>
<dbReference type="InterPro" id="IPR000792">
    <property type="entry name" value="Tscrpt_reg_LuxR_C"/>
</dbReference>
<dbReference type="CDD" id="cd17535">
    <property type="entry name" value="REC_NarL-like"/>
    <property type="match status" value="1"/>
</dbReference>
<dbReference type="PRINTS" id="PR00038">
    <property type="entry name" value="HTHLUXR"/>
</dbReference>
<dbReference type="CDD" id="cd06170">
    <property type="entry name" value="LuxR_C_like"/>
    <property type="match status" value="1"/>
</dbReference>
<dbReference type="SUPFAM" id="SSF52172">
    <property type="entry name" value="CheY-like"/>
    <property type="match status" value="1"/>
</dbReference>
<dbReference type="Gene3D" id="3.40.50.2300">
    <property type="match status" value="1"/>
</dbReference>
<proteinExistence type="predicted"/>
<dbReference type="EMBL" id="CP121252">
    <property type="protein sequence ID" value="WFP16622.1"/>
    <property type="molecule type" value="Genomic_DNA"/>
</dbReference>
<dbReference type="Proteomes" id="UP001219037">
    <property type="component" value="Chromosome"/>
</dbReference>
<protein>
    <submittedName>
        <fullName evidence="6">Response regulator transcription factor</fullName>
    </submittedName>
</protein>
<accession>A0ABY8H7N0</accession>
<feature type="domain" description="Response regulatory" evidence="5">
    <location>
        <begin position="13"/>
        <end position="134"/>
    </location>
</feature>
<dbReference type="PANTHER" id="PTHR43214:SF43">
    <property type="entry name" value="TWO-COMPONENT RESPONSE REGULATOR"/>
    <property type="match status" value="1"/>
</dbReference>
<evidence type="ECO:0000313" key="7">
    <source>
        <dbReference type="Proteomes" id="UP001219037"/>
    </source>
</evidence>
<organism evidence="6 7">
    <name type="scientific">Citricoccus muralis</name>
    <dbReference type="NCBI Taxonomy" id="169134"/>
    <lineage>
        <taxon>Bacteria</taxon>
        <taxon>Bacillati</taxon>
        <taxon>Actinomycetota</taxon>
        <taxon>Actinomycetes</taxon>
        <taxon>Micrococcales</taxon>
        <taxon>Micrococcaceae</taxon>
        <taxon>Citricoccus</taxon>
    </lineage>
</organism>
<dbReference type="InterPro" id="IPR001789">
    <property type="entry name" value="Sig_transdc_resp-reg_receiver"/>
</dbReference>
<gene>
    <name evidence="6" type="ORF">P8192_00395</name>
</gene>
<dbReference type="InterPro" id="IPR058245">
    <property type="entry name" value="NreC/VraR/RcsB-like_REC"/>
</dbReference>
<dbReference type="InterPro" id="IPR016032">
    <property type="entry name" value="Sig_transdc_resp-reg_C-effctor"/>
</dbReference>
<feature type="domain" description="HTH luxR-type" evidence="4">
    <location>
        <begin position="155"/>
        <end position="220"/>
    </location>
</feature>
<evidence type="ECO:0000256" key="2">
    <source>
        <dbReference type="ARBA" id="ARBA00023125"/>
    </source>
</evidence>
<evidence type="ECO:0000313" key="6">
    <source>
        <dbReference type="EMBL" id="WFP16622.1"/>
    </source>
</evidence>